<feature type="binding site" evidence="4">
    <location>
        <position position="124"/>
    </location>
    <ligand>
        <name>Mn(2+)</name>
        <dbReference type="ChEBI" id="CHEBI:29035"/>
        <label>2</label>
    </ligand>
</feature>
<dbReference type="GO" id="GO:0046872">
    <property type="term" value="F:metal ion binding"/>
    <property type="evidence" value="ECO:0007669"/>
    <property type="project" value="UniProtKB-KW"/>
</dbReference>
<dbReference type="AlphaFoldDB" id="A0A1C7Z7P1"/>
<dbReference type="PIRSF" id="PIRSF036979">
    <property type="entry name" value="Arginase"/>
    <property type="match status" value="1"/>
</dbReference>
<dbReference type="PATRIC" id="fig|317.243.peg.4226"/>
<evidence type="ECO:0000313" key="6">
    <source>
        <dbReference type="EMBL" id="OCR26094.1"/>
    </source>
</evidence>
<evidence type="ECO:0000256" key="5">
    <source>
        <dbReference type="RuleBase" id="RU003684"/>
    </source>
</evidence>
<dbReference type="GO" id="GO:0008783">
    <property type="term" value="F:agmatinase activity"/>
    <property type="evidence" value="ECO:0007669"/>
    <property type="project" value="TreeGrafter"/>
</dbReference>
<dbReference type="NCBIfam" id="TIGR01230">
    <property type="entry name" value="agmatinase"/>
    <property type="match status" value="1"/>
</dbReference>
<dbReference type="GO" id="GO:0033389">
    <property type="term" value="P:putrescine biosynthetic process from arginine, via agmatine"/>
    <property type="evidence" value="ECO:0007669"/>
    <property type="project" value="TreeGrafter"/>
</dbReference>
<keyword evidence="4" id="KW-0464">Manganese</keyword>
<accession>A0A1C7Z7P1</accession>
<reference evidence="6 7" key="1">
    <citation type="submission" date="2015-07" db="EMBL/GenBank/DDBJ databases">
        <title>Draft genome sequence of a diazotrophic, plant growth-promoting rhizobacterium of the Pseudomonas syringae complex.</title>
        <authorList>
            <person name="Patten C.L."/>
            <person name="Jeong H."/>
        </authorList>
    </citation>
    <scope>NUCLEOTIDE SEQUENCE [LARGE SCALE GENOMIC DNA]</scope>
    <source>
        <strain evidence="6 7">GR12-2</strain>
    </source>
</reference>
<dbReference type="PROSITE" id="PS51409">
    <property type="entry name" value="ARGINASE_2"/>
    <property type="match status" value="1"/>
</dbReference>
<feature type="binding site" evidence="4">
    <location>
        <position position="149"/>
    </location>
    <ligand>
        <name>Mn(2+)</name>
        <dbReference type="ChEBI" id="CHEBI:29035"/>
        <label>1</label>
    </ligand>
</feature>
<dbReference type="InterPro" id="IPR005925">
    <property type="entry name" value="Agmatinase-rel"/>
</dbReference>
<feature type="binding site" evidence="4">
    <location>
        <position position="147"/>
    </location>
    <ligand>
        <name>Mn(2+)</name>
        <dbReference type="ChEBI" id="CHEBI:29035"/>
        <label>1</label>
    </ligand>
</feature>
<gene>
    <name evidence="6" type="ORF">AFK24_05990</name>
</gene>
<dbReference type="PRINTS" id="PR00116">
    <property type="entry name" value="ARGINASE"/>
</dbReference>
<dbReference type="SUPFAM" id="SSF52768">
    <property type="entry name" value="Arginase/deacetylase"/>
    <property type="match status" value="1"/>
</dbReference>
<name>A0A1C7Z7P1_PSESX</name>
<proteinExistence type="inferred from homology"/>
<dbReference type="PANTHER" id="PTHR11358">
    <property type="entry name" value="ARGINASE/AGMATINASE"/>
    <property type="match status" value="1"/>
</dbReference>
<keyword evidence="2 4" id="KW-0479">Metal-binding</keyword>
<sequence length="321" mass="34264">MSVLPTDSLSTPRFCGVPTFMRLPMATTLEGLDAAVIGLPSDSGAAFRTGSRFAPNAVRAMSVMLRPISPYRDNINIFEALNIADAGDAAVVPGYEEECLARIEQAVAGLVNAGVVPFGIGGDHSVTLGELRAVAARHGPVALVQFDSHSDTWDKYFADKLYSAGTPFRRAVEENLVDPAHSIQIGLRGSLFRTTDISQSIDLGYEVVTTDQMFEMGIATLAERIRERTGGRPTFITFDMDFVDPASAPGVQTPEAGGPTTRETLQLLRALHGINLVGCDVTEISPMYEGPGQITSLLGATVLSEFMSLLASERVRGSTPV</sequence>
<dbReference type="OrthoDB" id="9789727at2"/>
<comment type="similarity">
    <text evidence="1">Belongs to the arginase family. Agmatinase subfamily.</text>
</comment>
<dbReference type="PROSITE" id="PS01053">
    <property type="entry name" value="ARGINASE_1"/>
    <property type="match status" value="1"/>
</dbReference>
<organism evidence="6 7">
    <name type="scientific">Pseudomonas syringae</name>
    <dbReference type="NCBI Taxonomy" id="317"/>
    <lineage>
        <taxon>Bacteria</taxon>
        <taxon>Pseudomonadati</taxon>
        <taxon>Pseudomonadota</taxon>
        <taxon>Gammaproteobacteria</taxon>
        <taxon>Pseudomonadales</taxon>
        <taxon>Pseudomonadaceae</taxon>
        <taxon>Pseudomonas</taxon>
    </lineage>
</organism>
<dbReference type="EMBL" id="LGSI01000020">
    <property type="protein sequence ID" value="OCR26094.1"/>
    <property type="molecule type" value="Genomic_DNA"/>
</dbReference>
<dbReference type="Gene3D" id="3.40.800.10">
    <property type="entry name" value="Ureohydrolase domain"/>
    <property type="match status" value="1"/>
</dbReference>
<feature type="binding site" evidence="4">
    <location>
        <position position="151"/>
    </location>
    <ligand>
        <name>Mn(2+)</name>
        <dbReference type="ChEBI" id="CHEBI:29035"/>
        <label>1</label>
    </ligand>
</feature>
<dbReference type="Proteomes" id="UP000093104">
    <property type="component" value="Unassembled WGS sequence"/>
</dbReference>
<dbReference type="Pfam" id="PF00491">
    <property type="entry name" value="Arginase"/>
    <property type="match status" value="1"/>
</dbReference>
<protein>
    <submittedName>
        <fullName evidence="6">Agmatinase</fullName>
    </submittedName>
</protein>
<dbReference type="CDD" id="cd11592">
    <property type="entry name" value="Agmatinase_PAH"/>
    <property type="match status" value="1"/>
</dbReference>
<dbReference type="InterPro" id="IPR020855">
    <property type="entry name" value="Ureohydrolase_Mn_BS"/>
</dbReference>
<evidence type="ECO:0000256" key="3">
    <source>
        <dbReference type="ARBA" id="ARBA00022801"/>
    </source>
</evidence>
<feature type="binding site" evidence="4">
    <location>
        <position position="241"/>
    </location>
    <ligand>
        <name>Mn(2+)</name>
        <dbReference type="ChEBI" id="CHEBI:29035"/>
        <label>1</label>
    </ligand>
</feature>
<keyword evidence="3 5" id="KW-0378">Hydrolase</keyword>
<dbReference type="InterPro" id="IPR023696">
    <property type="entry name" value="Ureohydrolase_dom_sf"/>
</dbReference>
<evidence type="ECO:0000256" key="1">
    <source>
        <dbReference type="ARBA" id="ARBA00009227"/>
    </source>
</evidence>
<comment type="cofactor">
    <cofactor evidence="4">
        <name>Mn(2+)</name>
        <dbReference type="ChEBI" id="CHEBI:29035"/>
    </cofactor>
    <text evidence="4">Binds 2 manganese ions per subunit.</text>
</comment>
<evidence type="ECO:0000256" key="2">
    <source>
        <dbReference type="ARBA" id="ARBA00022723"/>
    </source>
</evidence>
<dbReference type="InterPro" id="IPR006035">
    <property type="entry name" value="Ureohydrolase"/>
</dbReference>
<evidence type="ECO:0000313" key="7">
    <source>
        <dbReference type="Proteomes" id="UP000093104"/>
    </source>
</evidence>
<evidence type="ECO:0000256" key="4">
    <source>
        <dbReference type="PIRSR" id="PIRSR036979-1"/>
    </source>
</evidence>
<dbReference type="PANTHER" id="PTHR11358:SF26">
    <property type="entry name" value="GUANIDINO ACID HYDROLASE, MITOCHONDRIAL"/>
    <property type="match status" value="1"/>
</dbReference>
<dbReference type="RefSeq" id="WP_065832360.1">
    <property type="nucleotide sequence ID" value="NZ_LGSI01000020.1"/>
</dbReference>
<feature type="binding site" evidence="4">
    <location>
        <position position="239"/>
    </location>
    <ligand>
        <name>Mn(2+)</name>
        <dbReference type="ChEBI" id="CHEBI:29035"/>
        <label>1</label>
    </ligand>
</feature>
<comment type="caution">
    <text evidence="6">The sequence shown here is derived from an EMBL/GenBank/DDBJ whole genome shotgun (WGS) entry which is preliminary data.</text>
</comment>